<name>A0ABS3G7B4_9FLAO</name>
<reference evidence="1 2" key="1">
    <citation type="submission" date="2021-03" db="EMBL/GenBank/DDBJ databases">
        <title>Muricauda lutimaris sp. nov. and Muricauda ruestringensis sp. nov, two marine members of the Flavobacteriaceae isolated from deep sea sediments of Western Pacific.</title>
        <authorList>
            <person name="Zhao S."/>
            <person name="Liu R."/>
        </authorList>
    </citation>
    <scope>NUCLEOTIDE SEQUENCE [LARGE SCALE GENOMIC DNA]</scope>
    <source>
        <strain evidence="1 2">BC31-1-A7</strain>
    </source>
</reference>
<organism evidence="1 2">
    <name type="scientific">Flagellimonas aurea</name>
    <dbReference type="NCBI Taxonomy" id="2915619"/>
    <lineage>
        <taxon>Bacteria</taxon>
        <taxon>Pseudomonadati</taxon>
        <taxon>Bacteroidota</taxon>
        <taxon>Flavobacteriia</taxon>
        <taxon>Flavobacteriales</taxon>
        <taxon>Flavobacteriaceae</taxon>
        <taxon>Flagellimonas</taxon>
    </lineage>
</organism>
<comment type="caution">
    <text evidence="1">The sequence shown here is derived from an EMBL/GenBank/DDBJ whole genome shotgun (WGS) entry which is preliminary data.</text>
</comment>
<dbReference type="RefSeq" id="WP_207035293.1">
    <property type="nucleotide sequence ID" value="NZ_CP159476.1"/>
</dbReference>
<evidence type="ECO:0000313" key="2">
    <source>
        <dbReference type="Proteomes" id="UP000664044"/>
    </source>
</evidence>
<sequence>MEIIWKNVTGKTALDHKQEVDLEYAVRLQVVKLVIKEAEHLMPYLSLVAIEIDAAKGNVSVHGDTPEPLYSKIANKLKQPVSEKNSRTSSPVFATLNF</sequence>
<proteinExistence type="predicted"/>
<evidence type="ECO:0000313" key="1">
    <source>
        <dbReference type="EMBL" id="MBO0355309.1"/>
    </source>
</evidence>
<dbReference type="Proteomes" id="UP000664044">
    <property type="component" value="Unassembled WGS sequence"/>
</dbReference>
<dbReference type="EMBL" id="JAFLNL010000009">
    <property type="protein sequence ID" value="MBO0355309.1"/>
    <property type="molecule type" value="Genomic_DNA"/>
</dbReference>
<protein>
    <submittedName>
        <fullName evidence="1">Uncharacterized protein</fullName>
    </submittedName>
</protein>
<accession>A0ABS3G7B4</accession>
<keyword evidence="2" id="KW-1185">Reference proteome</keyword>
<gene>
    <name evidence="1" type="ORF">J0656_14900</name>
</gene>